<dbReference type="SMART" id="SM00487">
    <property type="entry name" value="DEXDc"/>
    <property type="match status" value="1"/>
</dbReference>
<evidence type="ECO:0000256" key="1">
    <source>
        <dbReference type="ARBA" id="ARBA00022801"/>
    </source>
</evidence>
<dbReference type="PROSITE" id="PS51192">
    <property type="entry name" value="HELICASE_ATP_BIND_1"/>
    <property type="match status" value="1"/>
</dbReference>
<dbReference type="Gene3D" id="3.40.50.300">
    <property type="entry name" value="P-loop containing nucleotide triphosphate hydrolases"/>
    <property type="match status" value="1"/>
</dbReference>
<dbReference type="SMART" id="SM00490">
    <property type="entry name" value="HELICc"/>
    <property type="match status" value="1"/>
</dbReference>
<dbReference type="InterPro" id="IPR001650">
    <property type="entry name" value="Helicase_C-like"/>
</dbReference>
<evidence type="ECO:0000259" key="3">
    <source>
        <dbReference type="PROSITE" id="PS51192"/>
    </source>
</evidence>
<dbReference type="InterPro" id="IPR049730">
    <property type="entry name" value="SNF2/RAD54-like_C"/>
</dbReference>
<dbReference type="Pfam" id="PF12419">
    <property type="entry name" value="DUF3670"/>
    <property type="match status" value="1"/>
</dbReference>
<dbReference type="RefSeq" id="WP_344619302.1">
    <property type="nucleotide sequence ID" value="NZ_BAAARV010000096.1"/>
</dbReference>
<dbReference type="Pfam" id="PF00271">
    <property type="entry name" value="Helicase_C"/>
    <property type="match status" value="1"/>
</dbReference>
<feature type="compositionally biased region" description="Acidic residues" evidence="2">
    <location>
        <begin position="334"/>
        <end position="345"/>
    </location>
</feature>
<dbReference type="CDD" id="cd18793">
    <property type="entry name" value="SF2_C_SNF"/>
    <property type="match status" value="1"/>
</dbReference>
<dbReference type="Pfam" id="PF00176">
    <property type="entry name" value="SNF2-rel_dom"/>
    <property type="match status" value="1"/>
</dbReference>
<feature type="domain" description="Helicase ATP-binding" evidence="3">
    <location>
        <begin position="740"/>
        <end position="904"/>
    </location>
</feature>
<dbReference type="Proteomes" id="UP001501444">
    <property type="component" value="Unassembled WGS sequence"/>
</dbReference>
<accession>A0ABN3HQH2</accession>
<dbReference type="InterPro" id="IPR014001">
    <property type="entry name" value="Helicase_ATP-bd"/>
</dbReference>
<dbReference type="CDD" id="cd18012">
    <property type="entry name" value="DEXQc_arch_SWI2_SNF2"/>
    <property type="match status" value="1"/>
</dbReference>
<feature type="region of interest" description="Disordered" evidence="2">
    <location>
        <begin position="30"/>
        <end position="56"/>
    </location>
</feature>
<comment type="caution">
    <text evidence="5">The sequence shown here is derived from an EMBL/GenBank/DDBJ whole genome shotgun (WGS) entry which is preliminary data.</text>
</comment>
<organism evidence="5 6">
    <name type="scientific">Dactylosporangium salmoneum</name>
    <dbReference type="NCBI Taxonomy" id="53361"/>
    <lineage>
        <taxon>Bacteria</taxon>
        <taxon>Bacillati</taxon>
        <taxon>Actinomycetota</taxon>
        <taxon>Actinomycetes</taxon>
        <taxon>Micromonosporales</taxon>
        <taxon>Micromonosporaceae</taxon>
        <taxon>Dactylosporangium</taxon>
    </lineage>
</organism>
<feature type="region of interest" description="Disordered" evidence="2">
    <location>
        <begin position="76"/>
        <end position="97"/>
    </location>
</feature>
<dbReference type="SUPFAM" id="SSF52540">
    <property type="entry name" value="P-loop containing nucleoside triphosphate hydrolases"/>
    <property type="match status" value="2"/>
</dbReference>
<evidence type="ECO:0000313" key="6">
    <source>
        <dbReference type="Proteomes" id="UP001501444"/>
    </source>
</evidence>
<dbReference type="PANTHER" id="PTHR10799">
    <property type="entry name" value="SNF2/RAD54 HELICASE FAMILY"/>
    <property type="match status" value="1"/>
</dbReference>
<feature type="compositionally biased region" description="Low complexity" evidence="2">
    <location>
        <begin position="385"/>
        <end position="416"/>
    </location>
</feature>
<evidence type="ECO:0000259" key="4">
    <source>
        <dbReference type="PROSITE" id="PS51194"/>
    </source>
</evidence>
<evidence type="ECO:0000256" key="2">
    <source>
        <dbReference type="SAM" id="MobiDB-lite"/>
    </source>
</evidence>
<evidence type="ECO:0000313" key="5">
    <source>
        <dbReference type="EMBL" id="GAA2385181.1"/>
    </source>
</evidence>
<dbReference type="PROSITE" id="PS51194">
    <property type="entry name" value="HELICASE_CTER"/>
    <property type="match status" value="1"/>
</dbReference>
<dbReference type="InterPro" id="IPR027417">
    <property type="entry name" value="P-loop_NTPase"/>
</dbReference>
<reference evidence="5 6" key="1">
    <citation type="journal article" date="2019" name="Int. J. Syst. Evol. Microbiol.">
        <title>The Global Catalogue of Microorganisms (GCM) 10K type strain sequencing project: providing services to taxonomists for standard genome sequencing and annotation.</title>
        <authorList>
            <consortium name="The Broad Institute Genomics Platform"/>
            <consortium name="The Broad Institute Genome Sequencing Center for Infectious Disease"/>
            <person name="Wu L."/>
            <person name="Ma J."/>
        </authorList>
    </citation>
    <scope>NUCLEOTIDE SEQUENCE [LARGE SCALE GENOMIC DNA]</scope>
    <source>
        <strain evidence="5 6">JCM 3272</strain>
    </source>
</reference>
<dbReference type="InterPro" id="IPR038718">
    <property type="entry name" value="SNF2-like_sf"/>
</dbReference>
<dbReference type="InterPro" id="IPR022138">
    <property type="entry name" value="DUF3670"/>
</dbReference>
<name>A0ABN3HQH2_9ACTN</name>
<feature type="compositionally biased region" description="Basic and acidic residues" evidence="2">
    <location>
        <begin position="455"/>
        <end position="464"/>
    </location>
</feature>
<dbReference type="EMBL" id="BAAARV010000096">
    <property type="protein sequence ID" value="GAA2385181.1"/>
    <property type="molecule type" value="Genomic_DNA"/>
</dbReference>
<sequence length="1205" mass="127792">MIVVHGLVTPDGRLACWAETTDAPILHPSHTRAAEHPAPARTAARPAAGEPPSRHPFAVLPPLPGDVSTADLLLPSTPARPAASPELTEHLPAGRGTRPLATRHQARWTVPIVVLSPAADVEALLAAATDTRPGSSIGYLADLATFATSLVDRGRVVPALPLPGSRADPGSAPIAGPAATARWRPVLWGADAATYDTLRRTMPGVFAAAATHRPPAEAPEAALDTTVDLLVRARLRHHPLLADGHVRHDTVVRAWLHALTSADPHLRTAPAEAPLPAQPGLRRPAGQDDPTPAASALIGEGPEVDRLREVLERWAGSGRPAPVRTCFRLTYVEDPEDDAPEDDTPAGDTSPAAAPLPPTASDRAAAGDLPTATETLRSADDSSRTTDSADAADSAPTSADAHAAAGAPATGPSPHAGRMAGSGVAARTADTHRAPGPTATSPTAGRASAATRGHRAGDIPDRAEAGAGAGRGVAGGRAGAGEGGYWLVEFLLQPAGEPGLLVPAADVWRDAATPLFRWVDYPQEVLLADLGRASRLWPELDEALWVPRPESLRLDTAGAFRFLQHATLLHDAGFGVLLPAQWQRRQDLGLTLTVRTRQPAAPVLRDTTANRAAIVAYRWGLAIGDEFLSEADLAELARAKVPLVRLRGRWVHLDPERLAAGLSFLARGGGGEMTAGEAMRLTRLIPDGDLPLPVTGVDGSGWLADLLTGRAVERLELLEQPASLTATLRPYQRRGLSWLAFLDHLGVGALLADDMGLGKTIQVLALEARLREQGPRPPTLIVCPLSVLGNWRREIARFTPGLTVAVHHGSARAGRDGSTDPAGLAGVDLVLTTYQVATRDADTLAAVSWDRVVLDEAQHVKNAAGVTARAVRRLPARHRVALTGTPVENRLTELWSIADFLNPGLLGEASIFRARYSVPVERWGDEQAAARLRRVTRPFLLRRVKTDRAVIADLPEKFERRQYCNLTLEQATLYKAVVDELFVKLREGRAGPQRKGLVLSAMTKLKQVCNHPAHLMGDGTPLPGRSGKLTRLEEILAAALAAGDRALVFTQFARFGHLLVPHLAQRLGTGVEFLHGGTPKGARDRMVDRFQGGAGPGVLLVSLKAGGTGLNLTAANHVVHVDRWWNPAAEAQATDRAFRIGQRRDVQVHTFVCIGTIEERVEHIMASKRALSGVAVGSGEGWLTGLSTDDLLDLVTLSPEAVADA</sequence>
<protein>
    <submittedName>
        <fullName evidence="5">Uncharacterized protein</fullName>
    </submittedName>
</protein>
<proteinExistence type="predicted"/>
<keyword evidence="1" id="KW-0378">Hydrolase</keyword>
<feature type="region of interest" description="Disordered" evidence="2">
    <location>
        <begin position="334"/>
        <end position="475"/>
    </location>
</feature>
<feature type="compositionally biased region" description="Low complexity" evidence="2">
    <location>
        <begin position="36"/>
        <end position="51"/>
    </location>
</feature>
<feature type="region of interest" description="Disordered" evidence="2">
    <location>
        <begin position="266"/>
        <end position="301"/>
    </location>
</feature>
<feature type="domain" description="Helicase C-terminal" evidence="4">
    <location>
        <begin position="1031"/>
        <end position="1187"/>
    </location>
</feature>
<gene>
    <name evidence="5" type="ORF">GCM10010170_095010</name>
</gene>
<keyword evidence="6" id="KW-1185">Reference proteome</keyword>
<dbReference type="Gene3D" id="3.40.50.10810">
    <property type="entry name" value="Tandem AAA-ATPase domain"/>
    <property type="match status" value="1"/>
</dbReference>
<dbReference type="InterPro" id="IPR000330">
    <property type="entry name" value="SNF2_N"/>
</dbReference>